<evidence type="ECO:0000313" key="3">
    <source>
        <dbReference type="Proteomes" id="UP000224006"/>
    </source>
</evidence>
<dbReference type="KEGG" id="bbes:BESB_045740"/>
<evidence type="ECO:0000256" key="1">
    <source>
        <dbReference type="SAM" id="MobiDB-lite"/>
    </source>
</evidence>
<evidence type="ECO:0000313" key="2">
    <source>
        <dbReference type="EMBL" id="PFH36382.1"/>
    </source>
</evidence>
<organism evidence="2 3">
    <name type="scientific">Besnoitia besnoiti</name>
    <name type="common">Apicomplexan protozoan</name>
    <dbReference type="NCBI Taxonomy" id="94643"/>
    <lineage>
        <taxon>Eukaryota</taxon>
        <taxon>Sar</taxon>
        <taxon>Alveolata</taxon>
        <taxon>Apicomplexa</taxon>
        <taxon>Conoidasida</taxon>
        <taxon>Coccidia</taxon>
        <taxon>Eucoccidiorida</taxon>
        <taxon>Eimeriorina</taxon>
        <taxon>Sarcocystidae</taxon>
        <taxon>Besnoitia</taxon>
    </lineage>
</organism>
<keyword evidence="3" id="KW-1185">Reference proteome</keyword>
<dbReference type="EMBL" id="NWUJ01000003">
    <property type="protein sequence ID" value="PFH36382.1"/>
    <property type="molecule type" value="Genomic_DNA"/>
</dbReference>
<protein>
    <submittedName>
        <fullName evidence="2">Uncharacterized protein</fullName>
    </submittedName>
</protein>
<dbReference type="VEuPathDB" id="ToxoDB:BESB_045740"/>
<feature type="region of interest" description="Disordered" evidence="1">
    <location>
        <begin position="1"/>
        <end position="24"/>
    </location>
</feature>
<sequence length="96" mass="10618">MRSDQRRLLPATTEATPVEGAATESRFGEPFAGHARAPPPVAARCRVSVSVGQLLRKPLLRRVFCSRLQRCLTLGAKLEVDPARRLLGLDVLSNRW</sequence>
<reference evidence="2 3" key="1">
    <citation type="submission" date="2017-09" db="EMBL/GenBank/DDBJ databases">
        <title>Genome sequencing of Besnoitia besnoiti strain Bb-Ger1.</title>
        <authorList>
            <person name="Schares G."/>
            <person name="Venepally P."/>
            <person name="Lorenzi H.A."/>
        </authorList>
    </citation>
    <scope>NUCLEOTIDE SEQUENCE [LARGE SCALE GENOMIC DNA]</scope>
    <source>
        <strain evidence="2 3">Bb-Ger1</strain>
    </source>
</reference>
<comment type="caution">
    <text evidence="2">The sequence shown here is derived from an EMBL/GenBank/DDBJ whole genome shotgun (WGS) entry which is preliminary data.</text>
</comment>
<proteinExistence type="predicted"/>
<accession>A0A2A9MLP1</accession>
<dbReference type="RefSeq" id="XP_029220391.1">
    <property type="nucleotide sequence ID" value="XM_029363025.1"/>
</dbReference>
<dbReference type="Proteomes" id="UP000224006">
    <property type="component" value="Chromosome III"/>
</dbReference>
<gene>
    <name evidence="2" type="ORF">BESB_045740</name>
</gene>
<name>A0A2A9MLP1_BESBE</name>
<dbReference type="GeneID" id="40309504"/>
<dbReference type="AlphaFoldDB" id="A0A2A9MLP1"/>